<dbReference type="Proteomes" id="UP000835052">
    <property type="component" value="Unassembled WGS sequence"/>
</dbReference>
<evidence type="ECO:0000256" key="1">
    <source>
        <dbReference type="SAM" id="MobiDB-lite"/>
    </source>
</evidence>
<evidence type="ECO:0000313" key="2">
    <source>
        <dbReference type="EMBL" id="CAD6199826.1"/>
    </source>
</evidence>
<dbReference type="EMBL" id="CAJGYM010000206">
    <property type="protein sequence ID" value="CAD6199826.1"/>
    <property type="molecule type" value="Genomic_DNA"/>
</dbReference>
<proteinExistence type="predicted"/>
<name>A0A8S1HTJ8_9PELO</name>
<feature type="region of interest" description="Disordered" evidence="1">
    <location>
        <begin position="57"/>
        <end position="89"/>
    </location>
</feature>
<reference evidence="2" key="1">
    <citation type="submission" date="2020-10" db="EMBL/GenBank/DDBJ databases">
        <authorList>
            <person name="Kikuchi T."/>
        </authorList>
    </citation>
    <scope>NUCLEOTIDE SEQUENCE</scope>
    <source>
        <strain evidence="2">NKZ352</strain>
    </source>
</reference>
<accession>A0A8S1HTJ8</accession>
<dbReference type="AlphaFoldDB" id="A0A8S1HTJ8"/>
<evidence type="ECO:0000313" key="3">
    <source>
        <dbReference type="Proteomes" id="UP000835052"/>
    </source>
</evidence>
<keyword evidence="3" id="KW-1185">Reference proteome</keyword>
<sequence>MEFNEAWLNLENSPNYTCTQNLQLCYDCTAEGKYSTLWVGLNSGKTALVAARLRSRTTCRRRRSSSTSSDSLAPPKHHMGDGAPAKTAATASLLPSSQSFLCSLSHSSAL</sequence>
<protein>
    <submittedName>
        <fullName evidence="2">Uncharacterized protein</fullName>
    </submittedName>
</protein>
<organism evidence="2 3">
    <name type="scientific">Caenorhabditis auriculariae</name>
    <dbReference type="NCBI Taxonomy" id="2777116"/>
    <lineage>
        <taxon>Eukaryota</taxon>
        <taxon>Metazoa</taxon>
        <taxon>Ecdysozoa</taxon>
        <taxon>Nematoda</taxon>
        <taxon>Chromadorea</taxon>
        <taxon>Rhabditida</taxon>
        <taxon>Rhabditina</taxon>
        <taxon>Rhabditomorpha</taxon>
        <taxon>Rhabditoidea</taxon>
        <taxon>Rhabditidae</taxon>
        <taxon>Peloderinae</taxon>
        <taxon>Caenorhabditis</taxon>
    </lineage>
</organism>
<gene>
    <name evidence="2" type="ORF">CAUJ_LOCUS15725</name>
</gene>
<comment type="caution">
    <text evidence="2">The sequence shown here is derived from an EMBL/GenBank/DDBJ whole genome shotgun (WGS) entry which is preliminary data.</text>
</comment>